<evidence type="ECO:0000256" key="1">
    <source>
        <dbReference type="ARBA" id="ARBA00004613"/>
    </source>
</evidence>
<protein>
    <submittedName>
        <fullName evidence="9">Cucumisin</fullName>
    </submittedName>
</protein>
<evidence type="ECO:0000256" key="6">
    <source>
        <dbReference type="ARBA" id="ARBA00022825"/>
    </source>
</evidence>
<dbReference type="GO" id="GO:0004252">
    <property type="term" value="F:serine-type endopeptidase activity"/>
    <property type="evidence" value="ECO:0007669"/>
    <property type="project" value="InterPro"/>
</dbReference>
<keyword evidence="10" id="KW-1185">Reference proteome</keyword>
<dbReference type="SUPFAM" id="SSF52743">
    <property type="entry name" value="Subtilisin-like"/>
    <property type="match status" value="1"/>
</dbReference>
<evidence type="ECO:0000256" key="4">
    <source>
        <dbReference type="ARBA" id="ARBA00022729"/>
    </source>
</evidence>
<evidence type="ECO:0000313" key="10">
    <source>
        <dbReference type="Proteomes" id="UP000289340"/>
    </source>
</evidence>
<dbReference type="EMBL" id="QZWG01000010">
    <property type="protein sequence ID" value="RZB86839.1"/>
    <property type="molecule type" value="Genomic_DNA"/>
</dbReference>
<gene>
    <name evidence="9" type="ORF">D0Y65_026792</name>
</gene>
<dbReference type="PANTHER" id="PTHR10795">
    <property type="entry name" value="PROPROTEIN CONVERTASE SUBTILISIN/KEXIN"/>
    <property type="match status" value="1"/>
</dbReference>
<comment type="subcellular location">
    <subcellularLocation>
        <location evidence="1">Secreted</location>
    </subcellularLocation>
</comment>
<keyword evidence="4" id="KW-0732">Signal</keyword>
<keyword evidence="3" id="KW-0645">Protease</keyword>
<evidence type="ECO:0000259" key="7">
    <source>
        <dbReference type="Pfam" id="PF00082"/>
    </source>
</evidence>
<dbReference type="InterPro" id="IPR041469">
    <property type="entry name" value="Subtilisin-like_FN3"/>
</dbReference>
<sequence length="660" mass="70856">MIGERVSESDHVDIVLNGLPNEFELLVTFVSGKFESLSIDEVSTLLLAHETRMTRKKSLASFVTSINLVEEAKPNSNPNLVHQDSHPRAYVAQAPSSSWYPNLGASHYVTDVSQNIHRTTPFEGPDQITIGNCQGVTPSILDNHTPIGQMDNDSSCTISTSVGADFVSDVDSQSTSTSTPTVVSPTPTVLVKPVNTHLMCTQAKDGVVKPRLQPTIFLAHVKPKSTKSAISSPQWLAAMKIEYEALMKNGPSSKWLKSILPTPHELVGGVSVNTFDLKNESYPLIYGGDAPNITGGYNSSISRLCLQDSLDEDLVKGKIVLCDGFRGPTSVGLVSGAAGILLRSSRSKDVAYTFALPAVHLGLNYGALIQSYINLTSDPTATIFKSNEGKDSFAPYIASFSSRGPNAITPNILKPDLAAPGVEILAAWSTIVPPSNVKGDKRIANYTIQSGTSMACPHATAAAAYIKSFHPNWSPAAIKSALMTTATPMSVALDPEAEFAYGAGQIHPIKALNPGLVYDASEIDYVNFLGEQGYDTKKLRSITNDNSSCTQPSDGIGWDLNLPSFAVAVNTSTSFSGVVFHRTVTNVGFATSTYKARVTIPSSFLKFKVEPDVLSFSFVGQKKSFTLRIEGRLNFDIVSSSLIWDDGTFIVRSPIVMFAA</sequence>
<dbReference type="Gene3D" id="3.50.30.30">
    <property type="match status" value="1"/>
</dbReference>
<proteinExistence type="inferred from homology"/>
<feature type="domain" description="Peptidase S8/S53" evidence="7">
    <location>
        <begin position="395"/>
        <end position="504"/>
    </location>
</feature>
<name>A0A445ILB0_GLYSO</name>
<dbReference type="CDD" id="cd02120">
    <property type="entry name" value="PA_subtilisin_like"/>
    <property type="match status" value="1"/>
</dbReference>
<keyword evidence="6" id="KW-0720">Serine protease</keyword>
<reference evidence="9 10" key="1">
    <citation type="submission" date="2018-09" db="EMBL/GenBank/DDBJ databases">
        <title>A high-quality reference genome of wild soybean provides a powerful tool to mine soybean genomes.</title>
        <authorList>
            <person name="Xie M."/>
            <person name="Chung C.Y.L."/>
            <person name="Li M.-W."/>
            <person name="Wong F.-L."/>
            <person name="Chan T.-F."/>
            <person name="Lam H.-M."/>
        </authorList>
    </citation>
    <scope>NUCLEOTIDE SEQUENCE [LARGE SCALE GENOMIC DNA]</scope>
    <source>
        <strain evidence="10">cv. W05</strain>
        <tissue evidence="9">Hypocotyl of etiolated seedlings</tissue>
    </source>
</reference>
<dbReference type="InterPro" id="IPR000209">
    <property type="entry name" value="Peptidase_S8/S53_dom"/>
</dbReference>
<dbReference type="Gene3D" id="3.40.50.200">
    <property type="entry name" value="Peptidase S8/S53 domain"/>
    <property type="match status" value="1"/>
</dbReference>
<dbReference type="InterPro" id="IPR036852">
    <property type="entry name" value="Peptidase_S8/S53_dom_sf"/>
</dbReference>
<evidence type="ECO:0000256" key="2">
    <source>
        <dbReference type="ARBA" id="ARBA00011073"/>
    </source>
</evidence>
<dbReference type="GO" id="GO:0005576">
    <property type="term" value="C:extracellular region"/>
    <property type="evidence" value="ECO:0007669"/>
    <property type="project" value="UniProtKB-SubCell"/>
</dbReference>
<dbReference type="AlphaFoldDB" id="A0A445ILB0"/>
<evidence type="ECO:0000259" key="8">
    <source>
        <dbReference type="Pfam" id="PF17766"/>
    </source>
</evidence>
<comment type="caution">
    <text evidence="9">The sequence shown here is derived from an EMBL/GenBank/DDBJ whole genome shotgun (WGS) entry which is preliminary data.</text>
</comment>
<comment type="similarity">
    <text evidence="2">Belongs to the peptidase S8 family.</text>
</comment>
<feature type="domain" description="Subtilisin-like protease fibronectin type-III" evidence="8">
    <location>
        <begin position="559"/>
        <end position="656"/>
    </location>
</feature>
<dbReference type="Proteomes" id="UP000289340">
    <property type="component" value="Chromosome 10"/>
</dbReference>
<keyword evidence="5" id="KW-0378">Hydrolase</keyword>
<dbReference type="Pfam" id="PF17766">
    <property type="entry name" value="fn3_6"/>
    <property type="match status" value="1"/>
</dbReference>
<evidence type="ECO:0000256" key="5">
    <source>
        <dbReference type="ARBA" id="ARBA00022801"/>
    </source>
</evidence>
<dbReference type="InterPro" id="IPR045051">
    <property type="entry name" value="SBT"/>
</dbReference>
<dbReference type="GO" id="GO:0006508">
    <property type="term" value="P:proteolysis"/>
    <property type="evidence" value="ECO:0007669"/>
    <property type="project" value="UniProtKB-KW"/>
</dbReference>
<evidence type="ECO:0000313" key="9">
    <source>
        <dbReference type="EMBL" id="RZB86839.1"/>
    </source>
</evidence>
<evidence type="ECO:0000256" key="3">
    <source>
        <dbReference type="ARBA" id="ARBA00022670"/>
    </source>
</evidence>
<dbReference type="PROSITE" id="PS00138">
    <property type="entry name" value="SUBTILASE_SER"/>
    <property type="match status" value="1"/>
</dbReference>
<dbReference type="InterPro" id="IPR023828">
    <property type="entry name" value="Peptidase_S8_Ser-AS"/>
</dbReference>
<dbReference type="Pfam" id="PF00082">
    <property type="entry name" value="Peptidase_S8"/>
    <property type="match status" value="1"/>
</dbReference>
<dbReference type="Gene3D" id="2.60.40.2310">
    <property type="match status" value="1"/>
</dbReference>
<accession>A0A445ILB0</accession>
<organism evidence="9 10">
    <name type="scientific">Glycine soja</name>
    <name type="common">Wild soybean</name>
    <dbReference type="NCBI Taxonomy" id="3848"/>
    <lineage>
        <taxon>Eukaryota</taxon>
        <taxon>Viridiplantae</taxon>
        <taxon>Streptophyta</taxon>
        <taxon>Embryophyta</taxon>
        <taxon>Tracheophyta</taxon>
        <taxon>Spermatophyta</taxon>
        <taxon>Magnoliopsida</taxon>
        <taxon>eudicotyledons</taxon>
        <taxon>Gunneridae</taxon>
        <taxon>Pentapetalae</taxon>
        <taxon>rosids</taxon>
        <taxon>fabids</taxon>
        <taxon>Fabales</taxon>
        <taxon>Fabaceae</taxon>
        <taxon>Papilionoideae</taxon>
        <taxon>50 kb inversion clade</taxon>
        <taxon>NPAAA clade</taxon>
        <taxon>indigoferoid/millettioid clade</taxon>
        <taxon>Phaseoleae</taxon>
        <taxon>Glycine</taxon>
        <taxon>Glycine subgen. Soja</taxon>
    </lineage>
</organism>